<dbReference type="GO" id="GO:0016811">
    <property type="term" value="F:hydrolase activity, acting on carbon-nitrogen (but not peptide) bonds, in linear amides"/>
    <property type="evidence" value="ECO:0007669"/>
    <property type="project" value="TreeGrafter"/>
</dbReference>
<dbReference type="SUPFAM" id="SSF102588">
    <property type="entry name" value="LmbE-like"/>
    <property type="match status" value="1"/>
</dbReference>
<dbReference type="PANTHER" id="PTHR12993:SF30">
    <property type="entry name" value="N-ACETYL-ALPHA-D-GLUCOSAMINYL L-MALATE DEACETYLASE 1"/>
    <property type="match status" value="1"/>
</dbReference>
<name>A0A6L6XQP4_9ACTN</name>
<dbReference type="InterPro" id="IPR003737">
    <property type="entry name" value="GlcNAc_PI_deacetylase-related"/>
</dbReference>
<keyword evidence="1" id="KW-0862">Zinc</keyword>
<reference evidence="2 3" key="1">
    <citation type="submission" date="2019-12" db="EMBL/GenBank/DDBJ databases">
        <authorList>
            <person name="Huq M.A."/>
        </authorList>
    </citation>
    <scope>NUCLEOTIDE SEQUENCE [LARGE SCALE GENOMIC DNA]</scope>
    <source>
        <strain evidence="2 3">MAH-18</strain>
    </source>
</reference>
<keyword evidence="3" id="KW-1185">Reference proteome</keyword>
<dbReference type="Proteomes" id="UP000473525">
    <property type="component" value="Unassembled WGS sequence"/>
</dbReference>
<dbReference type="AlphaFoldDB" id="A0A6L6XQP4"/>
<gene>
    <name evidence="2" type="ORF">GON03_07950</name>
</gene>
<dbReference type="Pfam" id="PF02585">
    <property type="entry name" value="PIG-L"/>
    <property type="match status" value="1"/>
</dbReference>
<evidence type="ECO:0000313" key="3">
    <source>
        <dbReference type="Proteomes" id="UP000473525"/>
    </source>
</evidence>
<dbReference type="RefSeq" id="WP_157341628.1">
    <property type="nucleotide sequence ID" value="NZ_WSEK01000004.1"/>
</dbReference>
<dbReference type="InterPro" id="IPR024078">
    <property type="entry name" value="LmbE-like_dom_sf"/>
</dbReference>
<dbReference type="GO" id="GO:0016137">
    <property type="term" value="P:glycoside metabolic process"/>
    <property type="evidence" value="ECO:0007669"/>
    <property type="project" value="UniProtKB-ARBA"/>
</dbReference>
<comment type="caution">
    <text evidence="2">The sequence shown here is derived from an EMBL/GenBank/DDBJ whole genome shotgun (WGS) entry which is preliminary data.</text>
</comment>
<sequence length="210" mass="23567">MDPLRLPDGPLDVLCVGAHPDDVEIGCGGTLLRIAERPDVTLTVAVLTGSPDRIAESEGALQEILPGVKTHFAALPDGRLPTHWEAAKEHLEDLARHCRPQLVLTHRVDDAHQDHRTLGVMVTTVWRDALVMHYEIPKWDGDMGAPSHYVGLTAEHARRKVALLDRHFPSQHPHDWWDDEVFLGLMRLRGMECRQPYAEGFWVAKALVEV</sequence>
<accession>A0A6L6XQP4</accession>
<proteinExistence type="predicted"/>
<dbReference type="Gene3D" id="3.40.50.10320">
    <property type="entry name" value="LmbE-like"/>
    <property type="match status" value="1"/>
</dbReference>
<protein>
    <submittedName>
        <fullName evidence="2">PIG-L family deacetylase</fullName>
    </submittedName>
</protein>
<dbReference type="PANTHER" id="PTHR12993">
    <property type="entry name" value="N-ACETYLGLUCOSAMINYL-PHOSPHATIDYLINOSITOL DE-N-ACETYLASE-RELATED"/>
    <property type="match status" value="1"/>
</dbReference>
<organism evidence="2 3">
    <name type="scientific">Nocardioides agri</name>
    <dbReference type="NCBI Taxonomy" id="2682843"/>
    <lineage>
        <taxon>Bacteria</taxon>
        <taxon>Bacillati</taxon>
        <taxon>Actinomycetota</taxon>
        <taxon>Actinomycetes</taxon>
        <taxon>Propionibacteriales</taxon>
        <taxon>Nocardioidaceae</taxon>
        <taxon>Nocardioides</taxon>
    </lineage>
</organism>
<dbReference type="EMBL" id="WSEK01000004">
    <property type="protein sequence ID" value="MVQ49112.1"/>
    <property type="molecule type" value="Genomic_DNA"/>
</dbReference>
<evidence type="ECO:0000313" key="2">
    <source>
        <dbReference type="EMBL" id="MVQ49112.1"/>
    </source>
</evidence>
<evidence type="ECO:0000256" key="1">
    <source>
        <dbReference type="ARBA" id="ARBA00022833"/>
    </source>
</evidence>